<dbReference type="EMBL" id="GBRH01197113">
    <property type="protein sequence ID" value="JAE00783.1"/>
    <property type="molecule type" value="Transcribed_RNA"/>
</dbReference>
<reference evidence="2" key="1">
    <citation type="submission" date="2014-09" db="EMBL/GenBank/DDBJ databases">
        <authorList>
            <person name="Magalhaes I.L.F."/>
            <person name="Oliveira U."/>
            <person name="Santos F.R."/>
            <person name="Vidigal T.H.D.A."/>
            <person name="Brescovit A.D."/>
            <person name="Santos A.J."/>
        </authorList>
    </citation>
    <scope>NUCLEOTIDE SEQUENCE</scope>
    <source>
        <tissue evidence="2">Shoot tissue taken approximately 20 cm above the soil surface</tissue>
    </source>
</reference>
<name>A0A0A9EXL0_ARUDO</name>
<evidence type="ECO:0000313" key="2">
    <source>
        <dbReference type="EMBL" id="JAE00783.1"/>
    </source>
</evidence>
<feature type="region of interest" description="Disordered" evidence="1">
    <location>
        <begin position="1"/>
        <end position="24"/>
    </location>
</feature>
<reference evidence="2" key="2">
    <citation type="journal article" date="2015" name="Data Brief">
        <title>Shoot transcriptome of the giant reed, Arundo donax.</title>
        <authorList>
            <person name="Barrero R.A."/>
            <person name="Guerrero F.D."/>
            <person name="Moolhuijzen P."/>
            <person name="Goolsby J.A."/>
            <person name="Tidwell J."/>
            <person name="Bellgard S.E."/>
            <person name="Bellgard M.I."/>
        </authorList>
    </citation>
    <scope>NUCLEOTIDE SEQUENCE</scope>
    <source>
        <tissue evidence="2">Shoot tissue taken approximately 20 cm above the soil surface</tissue>
    </source>
</reference>
<accession>A0A0A9EXL0</accession>
<sequence length="43" mass="4918">MINLQKSGGEASLQRSDKAAAKRKRRAALERRRLGFYPWLSTV</sequence>
<organism evidence="2">
    <name type="scientific">Arundo donax</name>
    <name type="common">Giant reed</name>
    <name type="synonym">Donax arundinaceus</name>
    <dbReference type="NCBI Taxonomy" id="35708"/>
    <lineage>
        <taxon>Eukaryota</taxon>
        <taxon>Viridiplantae</taxon>
        <taxon>Streptophyta</taxon>
        <taxon>Embryophyta</taxon>
        <taxon>Tracheophyta</taxon>
        <taxon>Spermatophyta</taxon>
        <taxon>Magnoliopsida</taxon>
        <taxon>Liliopsida</taxon>
        <taxon>Poales</taxon>
        <taxon>Poaceae</taxon>
        <taxon>PACMAD clade</taxon>
        <taxon>Arundinoideae</taxon>
        <taxon>Arundineae</taxon>
        <taxon>Arundo</taxon>
    </lineage>
</organism>
<proteinExistence type="predicted"/>
<protein>
    <submittedName>
        <fullName evidence="2">Uncharacterized protein</fullName>
    </submittedName>
</protein>
<evidence type="ECO:0000256" key="1">
    <source>
        <dbReference type="SAM" id="MobiDB-lite"/>
    </source>
</evidence>
<dbReference type="AlphaFoldDB" id="A0A0A9EXL0"/>